<keyword evidence="1" id="KW-0812">Transmembrane</keyword>
<accession>A0A0P1J482</accession>
<feature type="transmembrane region" description="Helical" evidence="1">
    <location>
        <begin position="209"/>
        <end position="232"/>
    </location>
</feature>
<evidence type="ECO:0000313" key="2">
    <source>
        <dbReference type="EMBL" id="CUK27570.1"/>
    </source>
</evidence>
<keyword evidence="1" id="KW-0472">Membrane</keyword>
<feature type="transmembrane region" description="Helical" evidence="1">
    <location>
        <begin position="119"/>
        <end position="138"/>
    </location>
</feature>
<feature type="transmembrane region" description="Helical" evidence="1">
    <location>
        <begin position="12"/>
        <end position="31"/>
    </location>
</feature>
<dbReference type="AlphaFoldDB" id="A0A0P1J482"/>
<name>A0A0P1J482_9RHOB</name>
<dbReference type="RefSeq" id="WP_058316488.1">
    <property type="nucleotide sequence ID" value="NZ_CYTO01000024.1"/>
</dbReference>
<proteinExistence type="predicted"/>
<feature type="transmembrane region" description="Helical" evidence="1">
    <location>
        <begin position="173"/>
        <end position="197"/>
    </location>
</feature>
<feature type="transmembrane region" description="Helical" evidence="1">
    <location>
        <begin position="252"/>
        <end position="270"/>
    </location>
</feature>
<sequence>MIQSDNESIQFRSLLLLFIITTPATFLLFQGRLINHDTAWFLIAVERWIEGAELYKTIIEVNPPLNFYYTLPANWLSRLTGLTLIDAQYAVVSILIGVVLVWSFRILRAHDRASQLRQTIFMLMLWAALVVPALRHFAQRDHLLVIFLIPWAIASVFDQNGMNGRGGAIRGCFAALGICLKPHFLVFPLCVTLALIIRERSLRPLISSSNLSIFAMGAGYVAFVFVWHPAYFTEIVPMALLTYGEYGHSNRQVIFGIGLLQISFLFLVLLECLRQSSIPPGLGILAAMCLAGFASYILQWTGYRYQAVPLHSFGLILCAFLILRCSANAVIRSAILCALIISSLSIHRGFPGSVSAQSLHKVLIEGPFENGITVLSSYVHAGPILALKLQTNWDNRYPALWPVPGIVNARAETACLKQADDCKALILLAEETRQNVLDDLETGRPDAIVFDKKAGYFDEPGFSFETFLRRNDDISKFLDQYPVRVSTERFDVLYQ</sequence>
<dbReference type="STRING" id="1715691.TA5113_02539"/>
<organism evidence="2 3">
    <name type="scientific">Cognatishimia activa</name>
    <dbReference type="NCBI Taxonomy" id="1715691"/>
    <lineage>
        <taxon>Bacteria</taxon>
        <taxon>Pseudomonadati</taxon>
        <taxon>Pseudomonadota</taxon>
        <taxon>Alphaproteobacteria</taxon>
        <taxon>Rhodobacterales</taxon>
        <taxon>Paracoccaceae</taxon>
        <taxon>Cognatishimia</taxon>
    </lineage>
</organism>
<dbReference type="Proteomes" id="UP000051184">
    <property type="component" value="Unassembled WGS sequence"/>
</dbReference>
<keyword evidence="1" id="KW-1133">Transmembrane helix</keyword>
<evidence type="ECO:0000313" key="3">
    <source>
        <dbReference type="Proteomes" id="UP000051184"/>
    </source>
</evidence>
<reference evidence="3" key="1">
    <citation type="submission" date="2015-09" db="EMBL/GenBank/DDBJ databases">
        <authorList>
            <person name="Rodrigo-Torres Lidia"/>
            <person name="Arahal R.David."/>
        </authorList>
    </citation>
    <scope>NUCLEOTIDE SEQUENCE [LARGE SCALE GENOMIC DNA]</scope>
    <source>
        <strain evidence="3">CECT 5114</strain>
    </source>
</reference>
<keyword evidence="3" id="KW-1185">Reference proteome</keyword>
<dbReference type="EMBL" id="CYUE01000025">
    <property type="protein sequence ID" value="CUK27570.1"/>
    <property type="molecule type" value="Genomic_DNA"/>
</dbReference>
<gene>
    <name evidence="2" type="ORF">TA5114_03398</name>
</gene>
<feature type="transmembrane region" description="Helical" evidence="1">
    <location>
        <begin position="282"/>
        <end position="299"/>
    </location>
</feature>
<dbReference type="OrthoDB" id="6196188at2"/>
<feature type="transmembrane region" description="Helical" evidence="1">
    <location>
        <begin position="87"/>
        <end position="107"/>
    </location>
</feature>
<evidence type="ECO:0008006" key="4">
    <source>
        <dbReference type="Google" id="ProtNLM"/>
    </source>
</evidence>
<protein>
    <recommendedName>
        <fullName evidence="4">Glycosyltransferase RgtA/B/C/D-like domain-containing protein</fullName>
    </recommendedName>
</protein>
<evidence type="ECO:0000256" key="1">
    <source>
        <dbReference type="SAM" id="Phobius"/>
    </source>
</evidence>
<feature type="transmembrane region" description="Helical" evidence="1">
    <location>
        <begin position="305"/>
        <end position="323"/>
    </location>
</feature>